<dbReference type="PROSITE" id="PS51257">
    <property type="entry name" value="PROKAR_LIPOPROTEIN"/>
    <property type="match status" value="1"/>
</dbReference>
<evidence type="ECO:0000256" key="1">
    <source>
        <dbReference type="ARBA" id="ARBA00007613"/>
    </source>
</evidence>
<dbReference type="Proteomes" id="UP000541535">
    <property type="component" value="Unassembled WGS sequence"/>
</dbReference>
<name>A0A7W5FS81_9BURK</name>
<comment type="caution">
    <text evidence="3">The sequence shown here is derived from an EMBL/GenBank/DDBJ whole genome shotgun (WGS) entry which is preliminary data.</text>
</comment>
<keyword evidence="4" id="KW-1185">Reference proteome</keyword>
<dbReference type="GO" id="GO:0005886">
    <property type="term" value="C:plasma membrane"/>
    <property type="evidence" value="ECO:0007669"/>
    <property type="project" value="UniProtKB-SubCell"/>
</dbReference>
<dbReference type="Pfam" id="PF02321">
    <property type="entry name" value="OEP"/>
    <property type="match status" value="2"/>
</dbReference>
<gene>
    <name evidence="3" type="ORF">FHS03_000533</name>
</gene>
<dbReference type="Gene3D" id="1.20.1600.10">
    <property type="entry name" value="Outer membrane efflux proteins (OEP)"/>
    <property type="match status" value="1"/>
</dbReference>
<keyword evidence="2 3" id="KW-0449">Lipoprotein</keyword>
<feature type="chain" id="PRO_5031609285" evidence="2">
    <location>
        <begin position="23"/>
        <end position="475"/>
    </location>
</feature>
<dbReference type="PANTHER" id="PTHR30203:SF32">
    <property type="entry name" value="CATION EFFLUX SYSTEM PROTEIN CUSC"/>
    <property type="match status" value="1"/>
</dbReference>
<accession>A0A7W5FS81</accession>
<dbReference type="RefSeq" id="WP_183439445.1">
    <property type="nucleotide sequence ID" value="NZ_JACHXD010000001.1"/>
</dbReference>
<evidence type="ECO:0000256" key="2">
    <source>
        <dbReference type="RuleBase" id="RU362097"/>
    </source>
</evidence>
<dbReference type="SUPFAM" id="SSF56954">
    <property type="entry name" value="Outer membrane efflux proteins (OEP)"/>
    <property type="match status" value="1"/>
</dbReference>
<proteinExistence type="inferred from homology"/>
<comment type="subcellular location">
    <subcellularLocation>
        <location evidence="2">Cell membrane</location>
        <topology evidence="2">Lipid-anchor</topology>
    </subcellularLocation>
</comment>
<dbReference type="GO" id="GO:0015562">
    <property type="term" value="F:efflux transmembrane transporter activity"/>
    <property type="evidence" value="ECO:0007669"/>
    <property type="project" value="InterPro"/>
</dbReference>
<dbReference type="PANTHER" id="PTHR30203">
    <property type="entry name" value="OUTER MEMBRANE CATION EFFLUX PROTEIN"/>
    <property type="match status" value="1"/>
</dbReference>
<protein>
    <submittedName>
        <fullName evidence="3">NodT family efflux transporter outer membrane factor (OMF) lipoprotein</fullName>
    </submittedName>
</protein>
<dbReference type="InterPro" id="IPR010131">
    <property type="entry name" value="MdtP/NodT-like"/>
</dbReference>
<organism evidence="3 4">
    <name type="scientific">Pseudoduganella violacea</name>
    <dbReference type="NCBI Taxonomy" id="1715466"/>
    <lineage>
        <taxon>Bacteria</taxon>
        <taxon>Pseudomonadati</taxon>
        <taxon>Pseudomonadota</taxon>
        <taxon>Betaproteobacteria</taxon>
        <taxon>Burkholderiales</taxon>
        <taxon>Oxalobacteraceae</taxon>
        <taxon>Telluria group</taxon>
        <taxon>Pseudoduganella</taxon>
    </lineage>
</organism>
<evidence type="ECO:0000313" key="4">
    <source>
        <dbReference type="Proteomes" id="UP000541535"/>
    </source>
</evidence>
<keyword evidence="2" id="KW-0732">Signal</keyword>
<sequence>MKKWLLRVSAAACAAAGLAACAVGPDYRKPQASAVPERLPSAVASTAADQGLREGLPQALWWREFGDARLEALVQQAWQGNYDLRIALARVQAASEQANVARAARWPGANLEGAASHARLNAGESPDGVARIANPVQAALVFGWELDLFGRVRRGVEAAQASLEEREAWREDMRRLILAQVVDSYLELRGAQMLELCLQAQIDNERQTFGLVRERVAAGRAARAEQLRYEAQLSLLAARLPLYRAQTRAARNRLATLSGLSLDAAPLAALDQPQAWRLPDSLLLDAPAALLGRRPDVRAAERALAAATARVGVAQANRFPRISLAALLGGSGVAGEWLGGEASRWRAGGTLSWSLFDGGALAASQRAASADVSAAAAGFDKAVAIALEESDTAIANWTQLRQRARQLQGAQELSAESARLARIRYREGTESLLGVLEAERTALAAQEQLLSASRDLALATARSYVAVAGGFDQGH</sequence>
<comment type="similarity">
    <text evidence="1 2">Belongs to the outer membrane factor (OMF) (TC 1.B.17) family.</text>
</comment>
<reference evidence="3 4" key="1">
    <citation type="submission" date="2020-08" db="EMBL/GenBank/DDBJ databases">
        <title>Genomic Encyclopedia of Type Strains, Phase III (KMG-III): the genomes of soil and plant-associated and newly described type strains.</title>
        <authorList>
            <person name="Whitman W."/>
        </authorList>
    </citation>
    <scope>NUCLEOTIDE SEQUENCE [LARGE SCALE GENOMIC DNA]</scope>
    <source>
        <strain evidence="3 4">CECT 8897</strain>
    </source>
</reference>
<dbReference type="AlphaFoldDB" id="A0A7W5FS81"/>
<keyword evidence="2" id="KW-0564">Palmitate</keyword>
<feature type="signal peptide" evidence="2">
    <location>
        <begin position="1"/>
        <end position="22"/>
    </location>
</feature>
<evidence type="ECO:0000313" key="3">
    <source>
        <dbReference type="EMBL" id="MBB3117514.1"/>
    </source>
</evidence>
<dbReference type="Gene3D" id="2.20.200.10">
    <property type="entry name" value="Outer membrane efflux proteins (OEP)"/>
    <property type="match status" value="1"/>
</dbReference>
<dbReference type="NCBIfam" id="TIGR01845">
    <property type="entry name" value="outer_NodT"/>
    <property type="match status" value="1"/>
</dbReference>
<keyword evidence="2" id="KW-0812">Transmembrane</keyword>
<keyword evidence="2" id="KW-1134">Transmembrane beta strand</keyword>
<dbReference type="EMBL" id="JACHXD010000001">
    <property type="protein sequence ID" value="MBB3117514.1"/>
    <property type="molecule type" value="Genomic_DNA"/>
</dbReference>
<dbReference type="InterPro" id="IPR003423">
    <property type="entry name" value="OMP_efflux"/>
</dbReference>
<keyword evidence="2" id="KW-0472">Membrane</keyword>